<evidence type="ECO:0000256" key="11">
    <source>
        <dbReference type="ARBA" id="ARBA00030268"/>
    </source>
</evidence>
<dbReference type="GO" id="GO:0048608">
    <property type="term" value="P:reproductive structure development"/>
    <property type="evidence" value="ECO:0007669"/>
    <property type="project" value="UniProtKB-ARBA"/>
</dbReference>
<evidence type="ECO:0000256" key="10">
    <source>
        <dbReference type="ARBA" id="ARBA00023146"/>
    </source>
</evidence>
<comment type="subcellular location">
    <subcellularLocation>
        <location evidence="1">Cytoplasm</location>
    </subcellularLocation>
</comment>
<evidence type="ECO:0000256" key="2">
    <source>
        <dbReference type="ARBA" id="ARBA00005594"/>
    </source>
</evidence>
<evidence type="ECO:0000256" key="7">
    <source>
        <dbReference type="ARBA" id="ARBA00022741"/>
    </source>
</evidence>
<accession>A0ABD2TZ24</accession>
<evidence type="ECO:0000313" key="14">
    <source>
        <dbReference type="Proteomes" id="UP001627284"/>
    </source>
</evidence>
<keyword evidence="8 12" id="KW-0067">ATP-binding</keyword>
<keyword evidence="5" id="KW-0963">Cytoplasm</keyword>
<comment type="similarity">
    <text evidence="2 12">Belongs to the class-I aminoacyl-tRNA synthetase family.</text>
</comment>
<dbReference type="Gene3D" id="1.10.240.10">
    <property type="entry name" value="Tyrosyl-Transfer RNA Synthetase"/>
    <property type="match status" value="1"/>
</dbReference>
<dbReference type="EC" id="6.1.1.2" evidence="3"/>
<gene>
    <name evidence="13" type="ORF">AABB24_014423</name>
</gene>
<keyword evidence="9 12" id="KW-0648">Protein biosynthesis</keyword>
<dbReference type="InterPro" id="IPR002305">
    <property type="entry name" value="aa-tRNA-synth_Ic"/>
</dbReference>
<proteinExistence type="inferred from homology"/>
<evidence type="ECO:0000256" key="5">
    <source>
        <dbReference type="ARBA" id="ARBA00022490"/>
    </source>
</evidence>
<keyword evidence="10 12" id="KW-0030">Aminoacyl-tRNA synthetase</keyword>
<evidence type="ECO:0000256" key="8">
    <source>
        <dbReference type="ARBA" id="ARBA00022840"/>
    </source>
</evidence>
<dbReference type="PROSITE" id="PS00178">
    <property type="entry name" value="AA_TRNA_LIGASE_I"/>
    <property type="match status" value="1"/>
</dbReference>
<evidence type="ECO:0000256" key="6">
    <source>
        <dbReference type="ARBA" id="ARBA00022598"/>
    </source>
</evidence>
<evidence type="ECO:0000256" key="3">
    <source>
        <dbReference type="ARBA" id="ARBA00013161"/>
    </source>
</evidence>
<dbReference type="GO" id="GO:0006412">
    <property type="term" value="P:translation"/>
    <property type="evidence" value="ECO:0007669"/>
    <property type="project" value="UniProtKB-KW"/>
</dbReference>
<keyword evidence="6 12" id="KW-0436">Ligase</keyword>
<dbReference type="AlphaFoldDB" id="A0ABD2TZ24"/>
<comment type="caution">
    <text evidence="13">The sequence shown here is derived from an EMBL/GenBank/DDBJ whole genome shotgun (WGS) entry which is preliminary data.</text>
</comment>
<keyword evidence="14" id="KW-1185">Reference proteome</keyword>
<evidence type="ECO:0000256" key="9">
    <source>
        <dbReference type="ARBA" id="ARBA00022917"/>
    </source>
</evidence>
<evidence type="ECO:0000313" key="13">
    <source>
        <dbReference type="EMBL" id="KAL3361539.1"/>
    </source>
</evidence>
<evidence type="ECO:0000256" key="4">
    <source>
        <dbReference type="ARBA" id="ARBA00013782"/>
    </source>
</evidence>
<reference evidence="13 14" key="1">
    <citation type="submission" date="2024-05" db="EMBL/GenBank/DDBJ databases">
        <title>De novo assembly of an allotetraploid wild potato.</title>
        <authorList>
            <person name="Hosaka A.J."/>
        </authorList>
    </citation>
    <scope>NUCLEOTIDE SEQUENCE [LARGE SCALE GENOMIC DNA]</scope>
    <source>
        <tissue evidence="13">Young leaves</tissue>
    </source>
</reference>
<dbReference type="InterPro" id="IPR001412">
    <property type="entry name" value="aa-tRNA-synth_I_CS"/>
</dbReference>
<dbReference type="InterPro" id="IPR002306">
    <property type="entry name" value="Trp-tRNA-ligase"/>
</dbReference>
<dbReference type="EMBL" id="JBJKTR010000008">
    <property type="protein sequence ID" value="KAL3361539.1"/>
    <property type="molecule type" value="Genomic_DNA"/>
</dbReference>
<dbReference type="FunFam" id="3.40.50.620:FF:000033">
    <property type="entry name" value="tryptophan--tRNA ligase, cytoplasmic"/>
    <property type="match status" value="1"/>
</dbReference>
<dbReference type="PRINTS" id="PR01039">
    <property type="entry name" value="TRNASYNTHTRP"/>
</dbReference>
<dbReference type="FunFam" id="1.10.240.10:FF:000003">
    <property type="entry name" value="Tryptophan--tRNA ligase, cytoplasmic"/>
    <property type="match status" value="1"/>
</dbReference>
<evidence type="ECO:0000256" key="1">
    <source>
        <dbReference type="ARBA" id="ARBA00004496"/>
    </source>
</evidence>
<sequence length="400" mass="45783">MELKDDKNKEVEEEQVVNPWEVSAKDGGKIDYDKLIDKFGCQRLDESLIQRVQRLTNRAPHVFLRRGVFFAHRDFNDILDSYEKGEKFYLYTGRGPSSEALHLGHLIPFMFTKYLQDAFKVPLVIQLTDDEKCMWKNLSVEESQRLARENAKDIIACGFDISKTFIFSDFDYVGGAFYKNMVRVAKCVTYNKVVGIFGFTGEDHIGKVSFPPVQAVPSFPSSFPHIFGNENIRCLIPCAIDQDPYFRMTRDVAPRIGYHKPALIESSFFPALQGENGKMSASDPNSAIYVTDSAKEIKNKINRYAFSGGRDSIELHRKYGANLEVDIPFKYLGFFLDDDAELEHIREEYGSGRMLTGEIKKRLVEVLTDLVERHRRARAAVTDEMVDAFMAVRPLPNMFN</sequence>
<dbReference type="SUPFAM" id="SSF52374">
    <property type="entry name" value="Nucleotidylyl transferase"/>
    <property type="match status" value="1"/>
</dbReference>
<dbReference type="CDD" id="cd00806">
    <property type="entry name" value="TrpRS_core"/>
    <property type="match status" value="1"/>
</dbReference>
<dbReference type="PANTHER" id="PTHR10055:SF1">
    <property type="entry name" value="TRYPTOPHAN--TRNA LIGASE, CYTOPLASMIC"/>
    <property type="match status" value="1"/>
</dbReference>
<dbReference type="Pfam" id="PF00579">
    <property type="entry name" value="tRNA-synt_1b"/>
    <property type="match status" value="1"/>
</dbReference>
<protein>
    <recommendedName>
        <fullName evidence="4">Tryptophan--tRNA ligase, cytoplasmic</fullName>
        <ecNumber evidence="3">6.1.1.2</ecNumber>
    </recommendedName>
    <alternativeName>
        <fullName evidence="11">Tryptophanyl-tRNA synthetase</fullName>
    </alternativeName>
</protein>
<dbReference type="GO" id="GO:0005524">
    <property type="term" value="F:ATP binding"/>
    <property type="evidence" value="ECO:0007669"/>
    <property type="project" value="UniProtKB-KW"/>
</dbReference>
<name>A0ABD2TZ24_9SOLN</name>
<dbReference type="InterPro" id="IPR014729">
    <property type="entry name" value="Rossmann-like_a/b/a_fold"/>
</dbReference>
<dbReference type="PANTHER" id="PTHR10055">
    <property type="entry name" value="TRYPTOPHANYL-TRNA SYNTHETASE"/>
    <property type="match status" value="1"/>
</dbReference>
<dbReference type="Gene3D" id="3.40.50.620">
    <property type="entry name" value="HUPs"/>
    <property type="match status" value="1"/>
</dbReference>
<dbReference type="GO" id="GO:0005737">
    <property type="term" value="C:cytoplasm"/>
    <property type="evidence" value="ECO:0007669"/>
    <property type="project" value="UniProtKB-SubCell"/>
</dbReference>
<dbReference type="GO" id="GO:0004830">
    <property type="term" value="F:tryptophan-tRNA ligase activity"/>
    <property type="evidence" value="ECO:0007669"/>
    <property type="project" value="UniProtKB-EC"/>
</dbReference>
<evidence type="ECO:0000256" key="12">
    <source>
        <dbReference type="RuleBase" id="RU363036"/>
    </source>
</evidence>
<dbReference type="GO" id="GO:0009791">
    <property type="term" value="P:post-embryonic development"/>
    <property type="evidence" value="ECO:0007669"/>
    <property type="project" value="UniProtKB-ARBA"/>
</dbReference>
<keyword evidence="7 12" id="KW-0547">Nucleotide-binding</keyword>
<dbReference type="Proteomes" id="UP001627284">
    <property type="component" value="Unassembled WGS sequence"/>
</dbReference>
<organism evidence="13 14">
    <name type="scientific">Solanum stoloniferum</name>
    <dbReference type="NCBI Taxonomy" id="62892"/>
    <lineage>
        <taxon>Eukaryota</taxon>
        <taxon>Viridiplantae</taxon>
        <taxon>Streptophyta</taxon>
        <taxon>Embryophyta</taxon>
        <taxon>Tracheophyta</taxon>
        <taxon>Spermatophyta</taxon>
        <taxon>Magnoliopsida</taxon>
        <taxon>eudicotyledons</taxon>
        <taxon>Gunneridae</taxon>
        <taxon>Pentapetalae</taxon>
        <taxon>asterids</taxon>
        <taxon>lamiids</taxon>
        <taxon>Solanales</taxon>
        <taxon>Solanaceae</taxon>
        <taxon>Solanoideae</taxon>
        <taxon>Solaneae</taxon>
        <taxon>Solanum</taxon>
    </lineage>
</organism>
<dbReference type="NCBIfam" id="TIGR00233">
    <property type="entry name" value="trpS"/>
    <property type="match status" value="1"/>
</dbReference>